<dbReference type="VEuPathDB" id="VectorBase:ASTEI08486"/>
<dbReference type="VEuPathDB" id="VectorBase:ASTEI20_032388"/>
<dbReference type="GO" id="GO:0045893">
    <property type="term" value="P:positive regulation of DNA-templated transcription"/>
    <property type="evidence" value="ECO:0007669"/>
    <property type="project" value="UniProtKB-ARBA"/>
</dbReference>
<dbReference type="InterPro" id="IPR036390">
    <property type="entry name" value="WH_DNA-bd_sf"/>
</dbReference>
<dbReference type="SUPFAM" id="SSF46785">
    <property type="entry name" value="Winged helix' DNA-binding domain"/>
    <property type="match status" value="1"/>
</dbReference>
<dbReference type="OMA" id="WFAGRLL"/>
<keyword evidence="10" id="KW-1185">Reference proteome</keyword>
<keyword evidence="2" id="KW-0217">Developmental protein</keyword>
<dbReference type="InterPro" id="IPR001766">
    <property type="entry name" value="Fork_head_dom"/>
</dbReference>
<dbReference type="InterPro" id="IPR030456">
    <property type="entry name" value="TF_fork_head_CS_2"/>
</dbReference>
<dbReference type="PRINTS" id="PR00053">
    <property type="entry name" value="FORKHEAD"/>
</dbReference>
<dbReference type="SUPFAM" id="SSF49879">
    <property type="entry name" value="SMAD/FHA domain"/>
    <property type="match status" value="1"/>
</dbReference>
<dbReference type="GO" id="GO:0005634">
    <property type="term" value="C:nucleus"/>
    <property type="evidence" value="ECO:0007669"/>
    <property type="project" value="UniProtKB-SubCell"/>
</dbReference>
<feature type="DNA-binding region" description="Fork-head" evidence="7">
    <location>
        <begin position="273"/>
        <end position="369"/>
    </location>
</feature>
<dbReference type="VEuPathDB" id="VectorBase:ASTE001954"/>
<dbReference type="GO" id="GO:0000978">
    <property type="term" value="F:RNA polymerase II cis-regulatory region sequence-specific DNA binding"/>
    <property type="evidence" value="ECO:0007669"/>
    <property type="project" value="TreeGrafter"/>
</dbReference>
<dbReference type="PROSITE" id="PS50039">
    <property type="entry name" value="FORK_HEAD_3"/>
    <property type="match status" value="1"/>
</dbReference>
<dbReference type="InterPro" id="IPR008984">
    <property type="entry name" value="SMAD_FHA_dom_sf"/>
</dbReference>
<evidence type="ECO:0000313" key="10">
    <source>
        <dbReference type="Proteomes" id="UP000076408"/>
    </source>
</evidence>
<feature type="region of interest" description="Disordered" evidence="8">
    <location>
        <begin position="1"/>
        <end position="25"/>
    </location>
</feature>
<dbReference type="STRING" id="30069.A0A182YJ50"/>
<keyword evidence="5" id="KW-0804">Transcription</keyword>
<sequence length="422" mass="46390">MERMPQTTQTTESAPDPDVSMQETASGAIQQYSPDIIQCTTIGNADGNDLVILPSALNFIGRLVGKDHLLLISEPKAVVGRAVPGNSVDFPVSESKLISRQHFLIQYCNDEFSVVCLSKNGVYMGERFLRKSNTAYKLEASCCFRFPSTNITVFFDNLIGSTANVGLVVNRDTIPSSVTTLLYREPEGSQSVATAGNTYEYSEREHSIHAISSQLQETFSKLLGPAPASIPSAEQIGVSFEAASASQENTTSTLPDNNGQQLTGTPPSRFRAKPSFSYSQLIIQAIRASPAQQLTLSEIYSYLMETYPYFRARSGGGWQNSIRHNLSLNRFFIKIPRTTHAAGKGNYWRIDHKIYSKVMANRYQKPKRRSATMAYAGASGGTYRSAPVSPNYDYHSRPDSPMNMQGSMSVPGSPEHMLDGDL</sequence>
<evidence type="ECO:0000256" key="1">
    <source>
        <dbReference type="ARBA" id="ARBA00004123"/>
    </source>
</evidence>
<evidence type="ECO:0000313" key="9">
    <source>
        <dbReference type="EnsemblMetazoa" id="ASTEI08486-PA"/>
    </source>
</evidence>
<feature type="compositionally biased region" description="Polar residues" evidence="8">
    <location>
        <begin position="1"/>
        <end position="13"/>
    </location>
</feature>
<dbReference type="PROSITE" id="PS50006">
    <property type="entry name" value="FHA_DOMAIN"/>
    <property type="match status" value="1"/>
</dbReference>
<feature type="compositionally biased region" description="Polar residues" evidence="8">
    <location>
        <begin position="244"/>
        <end position="266"/>
    </location>
</feature>
<dbReference type="CDD" id="cd00059">
    <property type="entry name" value="FH_FOX"/>
    <property type="match status" value="1"/>
</dbReference>
<dbReference type="AlphaFoldDB" id="A0A182YJ50"/>
<evidence type="ECO:0000256" key="8">
    <source>
        <dbReference type="SAM" id="MobiDB-lite"/>
    </source>
</evidence>
<dbReference type="FunFam" id="1.10.10.10:FF:000135">
    <property type="entry name" value="forkhead box protein G1"/>
    <property type="match status" value="1"/>
</dbReference>
<dbReference type="Pfam" id="PF00250">
    <property type="entry name" value="Forkhead"/>
    <property type="match status" value="1"/>
</dbReference>
<evidence type="ECO:0000256" key="7">
    <source>
        <dbReference type="PROSITE-ProRule" id="PRU00089"/>
    </source>
</evidence>
<keyword evidence="4 7" id="KW-0238">DNA-binding</keyword>
<evidence type="ECO:0000256" key="3">
    <source>
        <dbReference type="ARBA" id="ARBA00023015"/>
    </source>
</evidence>
<evidence type="ECO:0000256" key="6">
    <source>
        <dbReference type="ARBA" id="ARBA00023242"/>
    </source>
</evidence>
<dbReference type="PANTHER" id="PTHR45881:SF7">
    <property type="entry name" value="CHECKPOINT SUPPRESSOR 1-LIKE, ISOFORM A-RELATED"/>
    <property type="match status" value="1"/>
</dbReference>
<evidence type="ECO:0000256" key="2">
    <source>
        <dbReference type="ARBA" id="ARBA00022473"/>
    </source>
</evidence>
<keyword evidence="3" id="KW-0805">Transcription regulation</keyword>
<dbReference type="InterPro" id="IPR000253">
    <property type="entry name" value="FHA_dom"/>
</dbReference>
<accession>A0A182YJ50</accession>
<reference evidence="10" key="1">
    <citation type="journal article" date="2014" name="Genome Biol.">
        <title>Genome analysis of a major urban malaria vector mosquito, Anopheles stephensi.</title>
        <authorList>
            <person name="Jiang X."/>
            <person name="Peery A."/>
            <person name="Hall A.B."/>
            <person name="Sharma A."/>
            <person name="Chen X.G."/>
            <person name="Waterhouse R.M."/>
            <person name="Komissarov A."/>
            <person name="Riehle M.M."/>
            <person name="Shouche Y."/>
            <person name="Sharakhova M.V."/>
            <person name="Lawson D."/>
            <person name="Pakpour N."/>
            <person name="Arensburger P."/>
            <person name="Davidson V.L."/>
            <person name="Eiglmeier K."/>
            <person name="Emrich S."/>
            <person name="George P."/>
            <person name="Kennedy R.C."/>
            <person name="Mane S.P."/>
            <person name="Maslen G."/>
            <person name="Oringanje C."/>
            <person name="Qi Y."/>
            <person name="Settlage R."/>
            <person name="Tojo M."/>
            <person name="Tubio J.M."/>
            <person name="Unger M.F."/>
            <person name="Wang B."/>
            <person name="Vernick K.D."/>
            <person name="Ribeiro J.M."/>
            <person name="James A.A."/>
            <person name="Michel K."/>
            <person name="Riehle M.A."/>
            <person name="Luckhart S."/>
            <person name="Sharakhov I.V."/>
            <person name="Tu Z."/>
        </authorList>
    </citation>
    <scope>NUCLEOTIDE SEQUENCE [LARGE SCALE GENOMIC DNA]</scope>
    <source>
        <strain evidence="10">Indian</strain>
    </source>
</reference>
<dbReference type="GO" id="GO:0000981">
    <property type="term" value="F:DNA-binding transcription factor activity, RNA polymerase II-specific"/>
    <property type="evidence" value="ECO:0007669"/>
    <property type="project" value="TreeGrafter"/>
</dbReference>
<dbReference type="EnsemblMetazoa" id="ASTEI08486-RA">
    <property type="protein sequence ID" value="ASTEI08486-PA"/>
    <property type="gene ID" value="ASTEI08486"/>
</dbReference>
<dbReference type="SMART" id="SM00339">
    <property type="entry name" value="FH"/>
    <property type="match status" value="1"/>
</dbReference>
<dbReference type="PANTHER" id="PTHR45881">
    <property type="entry name" value="CHECKPOINT SUPPRESSOR 1-LIKE, ISOFORM A-RELATED"/>
    <property type="match status" value="1"/>
</dbReference>
<reference evidence="9" key="2">
    <citation type="submission" date="2020-05" db="UniProtKB">
        <authorList>
            <consortium name="EnsemblMetazoa"/>
        </authorList>
    </citation>
    <scope>IDENTIFICATION</scope>
    <source>
        <strain evidence="9">Indian</strain>
    </source>
</reference>
<comment type="subcellular location">
    <subcellularLocation>
        <location evidence="1 7">Nucleus</location>
    </subcellularLocation>
</comment>
<dbReference type="Gene3D" id="1.10.10.10">
    <property type="entry name" value="Winged helix-like DNA-binding domain superfamily/Winged helix DNA-binding domain"/>
    <property type="match status" value="1"/>
</dbReference>
<evidence type="ECO:0008006" key="11">
    <source>
        <dbReference type="Google" id="ProtNLM"/>
    </source>
</evidence>
<keyword evidence="6 7" id="KW-0539">Nucleus</keyword>
<dbReference type="InterPro" id="IPR036388">
    <property type="entry name" value="WH-like_DNA-bd_sf"/>
</dbReference>
<dbReference type="Proteomes" id="UP000076408">
    <property type="component" value="Unassembled WGS sequence"/>
</dbReference>
<feature type="region of interest" description="Disordered" evidence="8">
    <location>
        <begin position="242"/>
        <end position="269"/>
    </location>
</feature>
<dbReference type="Pfam" id="PF00498">
    <property type="entry name" value="FHA"/>
    <property type="match status" value="1"/>
</dbReference>
<evidence type="ECO:0000256" key="4">
    <source>
        <dbReference type="ARBA" id="ARBA00023125"/>
    </source>
</evidence>
<evidence type="ECO:0000256" key="5">
    <source>
        <dbReference type="ARBA" id="ARBA00023163"/>
    </source>
</evidence>
<organism evidence="9 10">
    <name type="scientific">Anopheles stephensi</name>
    <name type="common">Indo-Pakistan malaria mosquito</name>
    <dbReference type="NCBI Taxonomy" id="30069"/>
    <lineage>
        <taxon>Eukaryota</taxon>
        <taxon>Metazoa</taxon>
        <taxon>Ecdysozoa</taxon>
        <taxon>Arthropoda</taxon>
        <taxon>Hexapoda</taxon>
        <taxon>Insecta</taxon>
        <taxon>Pterygota</taxon>
        <taxon>Neoptera</taxon>
        <taxon>Endopterygota</taxon>
        <taxon>Diptera</taxon>
        <taxon>Nematocera</taxon>
        <taxon>Culicoidea</taxon>
        <taxon>Culicidae</taxon>
        <taxon>Anophelinae</taxon>
        <taxon>Anopheles</taxon>
    </lineage>
</organism>
<dbReference type="PROSITE" id="PS00658">
    <property type="entry name" value="FORK_HEAD_2"/>
    <property type="match status" value="1"/>
</dbReference>
<protein>
    <recommendedName>
        <fullName evidence="11">Fork-head domain-containing protein</fullName>
    </recommendedName>
</protein>
<name>A0A182YJ50_ANOST</name>
<proteinExistence type="predicted"/>
<feature type="region of interest" description="Disordered" evidence="8">
    <location>
        <begin position="396"/>
        <end position="422"/>
    </location>
</feature>
<dbReference type="SMART" id="SM00240">
    <property type="entry name" value="FHA"/>
    <property type="match status" value="1"/>
</dbReference>
<dbReference type="Gene3D" id="2.60.200.20">
    <property type="match status" value="1"/>
</dbReference>